<keyword evidence="1" id="KW-0732">Signal</keyword>
<feature type="signal peptide" evidence="1">
    <location>
        <begin position="1"/>
        <end position="26"/>
    </location>
</feature>
<dbReference type="Proteomes" id="UP000179627">
    <property type="component" value="Unassembled WGS sequence"/>
</dbReference>
<keyword evidence="4" id="KW-1185">Reference proteome</keyword>
<feature type="domain" description="EfeO-type cupredoxin-like" evidence="2">
    <location>
        <begin position="39"/>
        <end position="140"/>
    </location>
</feature>
<reference evidence="4" key="1">
    <citation type="submission" date="2016-07" db="EMBL/GenBank/DDBJ databases">
        <title>Sequence Frankia sp. strain CcI1.17.</title>
        <authorList>
            <person name="Ghodhbane-Gtari F."/>
            <person name="Swanson E."/>
            <person name="Gueddou A."/>
            <person name="Morris K."/>
            <person name="Hezbri K."/>
            <person name="Ktari A."/>
            <person name="Nouioui I."/>
            <person name="Abebe-Akele F."/>
            <person name="Simpson S."/>
            <person name="Thomas K."/>
            <person name="Gtari M."/>
            <person name="Tisa L.S."/>
            <person name="Hurst S."/>
        </authorList>
    </citation>
    <scope>NUCLEOTIDE SEQUENCE [LARGE SCALE GENOMIC DNA]</scope>
    <source>
        <strain evidence="4">Cc1.17</strain>
    </source>
</reference>
<sequence>MTIRSARSAKNALVALVAAVMLVTVAAGCGGGGGGGGEAAATATLTPTVQDGVQVFDVVGQADLTFSARELVASPGRIRVDFSVAKGSAPHNFVISQLPGASTDILSTGESQTITFTATEPGEYPVICTLHPAMTATLVVR</sequence>
<dbReference type="RefSeq" id="WP_071090647.1">
    <property type="nucleotide sequence ID" value="NZ_MBLM01000163.1"/>
</dbReference>
<dbReference type="InterPro" id="IPR028096">
    <property type="entry name" value="EfeO_Cupredoxin"/>
</dbReference>
<evidence type="ECO:0000259" key="2">
    <source>
        <dbReference type="Pfam" id="PF13473"/>
    </source>
</evidence>
<evidence type="ECO:0000256" key="1">
    <source>
        <dbReference type="SAM" id="SignalP"/>
    </source>
</evidence>
<evidence type="ECO:0000313" key="4">
    <source>
        <dbReference type="Proteomes" id="UP000179627"/>
    </source>
</evidence>
<dbReference type="Pfam" id="PF13473">
    <property type="entry name" value="Cupredoxin_1"/>
    <property type="match status" value="1"/>
</dbReference>
<name>A0A1S1Q6K3_9ACTN</name>
<dbReference type="SUPFAM" id="SSF49503">
    <property type="entry name" value="Cupredoxins"/>
    <property type="match status" value="1"/>
</dbReference>
<comment type="caution">
    <text evidence="3">The sequence shown here is derived from an EMBL/GenBank/DDBJ whole genome shotgun (WGS) entry which is preliminary data.</text>
</comment>
<feature type="chain" id="PRO_5038544523" description="EfeO-type cupredoxin-like domain-containing protein" evidence="1">
    <location>
        <begin position="27"/>
        <end position="141"/>
    </location>
</feature>
<proteinExistence type="predicted"/>
<dbReference type="OrthoDB" id="5189991at2"/>
<protein>
    <recommendedName>
        <fullName evidence="2">EfeO-type cupredoxin-like domain-containing protein</fullName>
    </recommendedName>
</protein>
<dbReference type="Gene3D" id="2.60.40.420">
    <property type="entry name" value="Cupredoxins - blue copper proteins"/>
    <property type="match status" value="1"/>
</dbReference>
<dbReference type="EMBL" id="MBLM01000163">
    <property type="protein sequence ID" value="OHV29226.1"/>
    <property type="molecule type" value="Genomic_DNA"/>
</dbReference>
<organism evidence="3 4">
    <name type="scientific">Parafrankia colletiae</name>
    <dbReference type="NCBI Taxonomy" id="573497"/>
    <lineage>
        <taxon>Bacteria</taxon>
        <taxon>Bacillati</taxon>
        <taxon>Actinomycetota</taxon>
        <taxon>Actinomycetes</taxon>
        <taxon>Frankiales</taxon>
        <taxon>Frankiaceae</taxon>
        <taxon>Parafrankia</taxon>
    </lineage>
</organism>
<dbReference type="InterPro" id="IPR008972">
    <property type="entry name" value="Cupredoxin"/>
</dbReference>
<evidence type="ECO:0000313" key="3">
    <source>
        <dbReference type="EMBL" id="OHV29226.1"/>
    </source>
</evidence>
<dbReference type="AlphaFoldDB" id="A0A1S1Q6K3"/>
<gene>
    <name evidence="3" type="ORF">CC117_07525</name>
</gene>
<dbReference type="PROSITE" id="PS51257">
    <property type="entry name" value="PROKAR_LIPOPROTEIN"/>
    <property type="match status" value="1"/>
</dbReference>
<accession>A0A1S1Q6K3</accession>